<dbReference type="OrthoDB" id="332138at2759"/>
<dbReference type="EMBL" id="NWUJ01000006">
    <property type="protein sequence ID" value="PFH34457.1"/>
    <property type="molecule type" value="Genomic_DNA"/>
</dbReference>
<evidence type="ECO:0000313" key="2">
    <source>
        <dbReference type="EMBL" id="PFH34457.1"/>
    </source>
</evidence>
<proteinExistence type="predicted"/>
<dbReference type="SUPFAM" id="SSF50978">
    <property type="entry name" value="WD40 repeat-like"/>
    <property type="match status" value="1"/>
</dbReference>
<sequence length="526" mass="54663">MRVAPLLTLRSCSPDAAQGAAIGAATFLSASRLALGDTEGGISVFDLDSRRPCCFLPSSQGKHEPRDAHAEPVSSSSSWSRSPVLLLEALGRRGVGRSAPSLDLRSSGQRGSDRRGEDEGEAAEGNSESSGSFAEAERLLCQHRSSLVALWDMETLQKVQSFRTGSFSFCRLAVLNDPRSGSQEEPKMAAETLDRDREVGRHKSEKGPEGPAGPPSRSAASMPVVSSALSSAFASSLSPAVPAPTSPLASASPCLPLLACPTAEAEAIGIFDLRTRREAGDVAHPVVALRSPFGSSAAATSFSAPPCGMVQCIAQAKKLSASLSLVAAYEMPFVALWDLRQPRAPVSSVPLSAPSSSPPSALTIHRNQCWVGCFAGQISVLKIQKSGSLTAYKSFDLFADWGGRAASPFFLPSADAKETVPPPCRLPHPDGDLSRSRLLLSAAFRPDGALVAVGASDGGVRLFETKNTRCLGALEAAAGPASHGDTAGTASVLTWCPRTGVLASGGGAGGRIALWGLYAETFRPVQ</sequence>
<gene>
    <name evidence="2" type="ORF">BESB_064880</name>
</gene>
<keyword evidence="3" id="KW-1185">Reference proteome</keyword>
<dbReference type="GeneID" id="40311416"/>
<feature type="region of interest" description="Disordered" evidence="1">
    <location>
        <begin position="96"/>
        <end position="134"/>
    </location>
</feature>
<comment type="caution">
    <text evidence="2">The sequence shown here is derived from an EMBL/GenBank/DDBJ whole genome shotgun (WGS) entry which is preliminary data.</text>
</comment>
<name>A0A2A9MFT5_BESBE</name>
<feature type="compositionally biased region" description="Low complexity" evidence="1">
    <location>
        <begin position="123"/>
        <end position="134"/>
    </location>
</feature>
<dbReference type="AlphaFoldDB" id="A0A2A9MFT5"/>
<dbReference type="Proteomes" id="UP000224006">
    <property type="component" value="Chromosome VI"/>
</dbReference>
<dbReference type="InterPro" id="IPR036322">
    <property type="entry name" value="WD40_repeat_dom_sf"/>
</dbReference>
<evidence type="ECO:0000313" key="3">
    <source>
        <dbReference type="Proteomes" id="UP000224006"/>
    </source>
</evidence>
<reference evidence="2 3" key="1">
    <citation type="submission" date="2017-09" db="EMBL/GenBank/DDBJ databases">
        <title>Genome sequencing of Besnoitia besnoiti strain Bb-Ger1.</title>
        <authorList>
            <person name="Schares G."/>
            <person name="Venepally P."/>
            <person name="Lorenzi H.A."/>
        </authorList>
    </citation>
    <scope>NUCLEOTIDE SEQUENCE [LARGE SCALE GENOMIC DNA]</scope>
    <source>
        <strain evidence="2 3">Bb-Ger1</strain>
    </source>
</reference>
<evidence type="ECO:0000256" key="1">
    <source>
        <dbReference type="SAM" id="MobiDB-lite"/>
    </source>
</evidence>
<dbReference type="KEGG" id="bbes:BESB_064880"/>
<dbReference type="InterPro" id="IPR015943">
    <property type="entry name" value="WD40/YVTN_repeat-like_dom_sf"/>
</dbReference>
<dbReference type="RefSeq" id="XP_029218466.1">
    <property type="nucleotide sequence ID" value="XM_029364883.1"/>
</dbReference>
<evidence type="ECO:0008006" key="4">
    <source>
        <dbReference type="Google" id="ProtNLM"/>
    </source>
</evidence>
<organism evidence="2 3">
    <name type="scientific">Besnoitia besnoiti</name>
    <name type="common">Apicomplexan protozoan</name>
    <dbReference type="NCBI Taxonomy" id="94643"/>
    <lineage>
        <taxon>Eukaryota</taxon>
        <taxon>Sar</taxon>
        <taxon>Alveolata</taxon>
        <taxon>Apicomplexa</taxon>
        <taxon>Conoidasida</taxon>
        <taxon>Coccidia</taxon>
        <taxon>Eucoccidiorida</taxon>
        <taxon>Eimeriorina</taxon>
        <taxon>Sarcocystidae</taxon>
        <taxon>Besnoitia</taxon>
    </lineage>
</organism>
<dbReference type="Gene3D" id="2.130.10.10">
    <property type="entry name" value="YVTN repeat-like/Quinoprotein amine dehydrogenase"/>
    <property type="match status" value="1"/>
</dbReference>
<dbReference type="VEuPathDB" id="ToxoDB:BESB_064880"/>
<feature type="compositionally biased region" description="Basic and acidic residues" evidence="1">
    <location>
        <begin position="182"/>
        <end position="208"/>
    </location>
</feature>
<feature type="region of interest" description="Disordered" evidence="1">
    <location>
        <begin position="56"/>
        <end position="78"/>
    </location>
</feature>
<accession>A0A2A9MFT5</accession>
<feature type="compositionally biased region" description="Basic and acidic residues" evidence="1">
    <location>
        <begin position="61"/>
        <end position="70"/>
    </location>
</feature>
<protein>
    <recommendedName>
        <fullName evidence="4">WD domain, G-beta repeat-containing protein</fullName>
    </recommendedName>
</protein>
<feature type="region of interest" description="Disordered" evidence="1">
    <location>
        <begin position="178"/>
        <end position="221"/>
    </location>
</feature>
<dbReference type="STRING" id="94643.A0A2A9MFT5"/>